<protein>
    <submittedName>
        <fullName evidence="2">Uncharacterized protein</fullName>
    </submittedName>
</protein>
<dbReference type="Proteomes" id="UP000299290">
    <property type="component" value="Unassembled WGS sequence"/>
</dbReference>
<comment type="caution">
    <text evidence="2">The sequence shown here is derived from an EMBL/GenBank/DDBJ whole genome shotgun (WGS) entry which is preliminary data.</text>
</comment>
<keyword evidence="1" id="KW-0175">Coiled coil</keyword>
<evidence type="ECO:0000313" key="2">
    <source>
        <dbReference type="EMBL" id="GDY49083.1"/>
    </source>
</evidence>
<keyword evidence="3" id="KW-1185">Reference proteome</keyword>
<organism evidence="2 3">
    <name type="scientific">Streptomyces antimycoticus</name>
    <dbReference type="NCBI Taxonomy" id="68175"/>
    <lineage>
        <taxon>Bacteria</taxon>
        <taxon>Bacillati</taxon>
        <taxon>Actinomycetota</taxon>
        <taxon>Actinomycetes</taxon>
        <taxon>Kitasatosporales</taxon>
        <taxon>Streptomycetaceae</taxon>
        <taxon>Streptomyces</taxon>
        <taxon>Streptomyces violaceusniger group</taxon>
    </lineage>
</organism>
<evidence type="ECO:0000313" key="3">
    <source>
        <dbReference type="Proteomes" id="UP000299290"/>
    </source>
</evidence>
<dbReference type="AlphaFoldDB" id="A0A4D4KTA2"/>
<accession>A0A4D4KTA2</accession>
<sequence>MTTTSAVAEPDPMRRPDALRLATDLRRAEDELRKVRGQLREAVDFVHDPTYDLAARQALARRMGVHEPSCTLTVPAAVAPQPVPNAVPAAR</sequence>
<evidence type="ECO:0000256" key="1">
    <source>
        <dbReference type="SAM" id="Coils"/>
    </source>
</evidence>
<dbReference type="EMBL" id="BJHV01000002">
    <property type="protein sequence ID" value="GDY49083.1"/>
    <property type="molecule type" value="Genomic_DNA"/>
</dbReference>
<gene>
    <name evidence="2" type="ORF">SANT12839_099650</name>
</gene>
<name>A0A4D4KTA2_9ACTN</name>
<proteinExistence type="predicted"/>
<reference evidence="2 3" key="1">
    <citation type="journal article" date="2020" name="Int. J. Syst. Evol. Microbiol.">
        <title>Reclassification of Streptomyces castelarensis and Streptomyces sporoclivatus as later heterotypic synonyms of Streptomyces antimycoticus.</title>
        <authorList>
            <person name="Komaki H."/>
            <person name="Tamura T."/>
        </authorList>
    </citation>
    <scope>NUCLEOTIDE SEQUENCE [LARGE SCALE GENOMIC DNA]</scope>
    <source>
        <strain evidence="2 3">NBRC 12839</strain>
    </source>
</reference>
<feature type="coiled-coil region" evidence="1">
    <location>
        <begin position="18"/>
        <end position="45"/>
    </location>
</feature>